<dbReference type="Gramene" id="OQU86694">
    <property type="protein sequence ID" value="OQU86694"/>
    <property type="gene ID" value="SORBI_3003G128850"/>
</dbReference>
<evidence type="ECO:0000313" key="1">
    <source>
        <dbReference type="EMBL" id="OQU86694.1"/>
    </source>
</evidence>
<reference evidence="2" key="2">
    <citation type="journal article" date="2018" name="Plant J.">
        <title>The Sorghum bicolor reference genome: improved assembly, gene annotations, a transcriptome atlas, and signatures of genome organization.</title>
        <authorList>
            <person name="McCormick R.F."/>
            <person name="Truong S.K."/>
            <person name="Sreedasyam A."/>
            <person name="Jenkins J."/>
            <person name="Shu S."/>
            <person name="Sims D."/>
            <person name="Kennedy M."/>
            <person name="Amirebrahimi M."/>
            <person name="Weers B.D."/>
            <person name="McKinley B."/>
            <person name="Mattison A."/>
            <person name="Morishige D.T."/>
            <person name="Grimwood J."/>
            <person name="Schmutz J."/>
            <person name="Mullet J.E."/>
        </authorList>
    </citation>
    <scope>NUCLEOTIDE SEQUENCE [LARGE SCALE GENOMIC DNA]</scope>
    <source>
        <strain evidence="2">cv. BTx623</strain>
    </source>
</reference>
<dbReference type="AlphaFoldDB" id="A0A1W0VX46"/>
<dbReference type="InParanoid" id="A0A1W0VX46"/>
<evidence type="ECO:0000313" key="2">
    <source>
        <dbReference type="Proteomes" id="UP000000768"/>
    </source>
</evidence>
<dbReference type="EMBL" id="CM000762">
    <property type="protein sequence ID" value="OQU86694.1"/>
    <property type="molecule type" value="Genomic_DNA"/>
</dbReference>
<organism evidence="1 2">
    <name type="scientific">Sorghum bicolor</name>
    <name type="common">Sorghum</name>
    <name type="synonym">Sorghum vulgare</name>
    <dbReference type="NCBI Taxonomy" id="4558"/>
    <lineage>
        <taxon>Eukaryota</taxon>
        <taxon>Viridiplantae</taxon>
        <taxon>Streptophyta</taxon>
        <taxon>Embryophyta</taxon>
        <taxon>Tracheophyta</taxon>
        <taxon>Spermatophyta</taxon>
        <taxon>Magnoliopsida</taxon>
        <taxon>Liliopsida</taxon>
        <taxon>Poales</taxon>
        <taxon>Poaceae</taxon>
        <taxon>PACMAD clade</taxon>
        <taxon>Panicoideae</taxon>
        <taxon>Andropogonodae</taxon>
        <taxon>Andropogoneae</taxon>
        <taxon>Sorghinae</taxon>
        <taxon>Sorghum</taxon>
    </lineage>
</organism>
<accession>A0A1W0VX46</accession>
<reference evidence="1 2" key="1">
    <citation type="journal article" date="2009" name="Nature">
        <title>The Sorghum bicolor genome and the diversification of grasses.</title>
        <authorList>
            <person name="Paterson A.H."/>
            <person name="Bowers J.E."/>
            <person name="Bruggmann R."/>
            <person name="Dubchak I."/>
            <person name="Grimwood J."/>
            <person name="Gundlach H."/>
            <person name="Haberer G."/>
            <person name="Hellsten U."/>
            <person name="Mitros T."/>
            <person name="Poliakov A."/>
            <person name="Schmutz J."/>
            <person name="Spannagl M."/>
            <person name="Tang H."/>
            <person name="Wang X."/>
            <person name="Wicker T."/>
            <person name="Bharti A.K."/>
            <person name="Chapman J."/>
            <person name="Feltus F.A."/>
            <person name="Gowik U."/>
            <person name="Grigoriev I.V."/>
            <person name="Lyons E."/>
            <person name="Maher C.A."/>
            <person name="Martis M."/>
            <person name="Narechania A."/>
            <person name="Otillar R.P."/>
            <person name="Penning B.W."/>
            <person name="Salamov A.A."/>
            <person name="Wang Y."/>
            <person name="Zhang L."/>
            <person name="Carpita N.C."/>
            <person name="Freeling M."/>
            <person name="Gingle A.R."/>
            <person name="Hash C.T."/>
            <person name="Keller B."/>
            <person name="Klein P."/>
            <person name="Kresovich S."/>
            <person name="McCann M.C."/>
            <person name="Ming R."/>
            <person name="Peterson D.G."/>
            <person name="Mehboob-ur-Rahman"/>
            <person name="Ware D."/>
            <person name="Westhoff P."/>
            <person name="Mayer K.F."/>
            <person name="Messing J."/>
            <person name="Rokhsar D.S."/>
        </authorList>
    </citation>
    <scope>NUCLEOTIDE SEQUENCE [LARGE SCALE GENOMIC DNA]</scope>
    <source>
        <strain evidence="2">cv. BTx623</strain>
    </source>
</reference>
<dbReference type="Proteomes" id="UP000000768">
    <property type="component" value="Chromosome 3"/>
</dbReference>
<proteinExistence type="predicted"/>
<protein>
    <submittedName>
        <fullName evidence="1">Uncharacterized protein</fullName>
    </submittedName>
</protein>
<dbReference type="PROSITE" id="PS51257">
    <property type="entry name" value="PROKAR_LIPOPROTEIN"/>
    <property type="match status" value="1"/>
</dbReference>
<gene>
    <name evidence="1" type="ORF">SORBI_3003G128850</name>
</gene>
<keyword evidence="2" id="KW-1185">Reference proteome</keyword>
<name>A0A1W0VX46_SORBI</name>
<sequence>MNRSSSNNYVSVTVSSCNNIQQHPIHILALVLVYASLVRYSTLHLILLTEQSASRSLHSRPKSANLKKTIQVYLQKQKNHLRSGFIAKLTLTFKSEVYMPLGMQVGPFCWNR</sequence>